<dbReference type="PROSITE" id="PS00615">
    <property type="entry name" value="C_TYPE_LECTIN_1"/>
    <property type="match status" value="1"/>
</dbReference>
<keyword evidence="5" id="KW-1185">Reference proteome</keyword>
<dbReference type="InterPro" id="IPR051004">
    <property type="entry name" value="DC-SIGN_domain-containing"/>
</dbReference>
<dbReference type="InterPro" id="IPR016187">
    <property type="entry name" value="CTDL_fold"/>
</dbReference>
<evidence type="ECO:0000256" key="1">
    <source>
        <dbReference type="ARBA" id="ARBA00023157"/>
    </source>
</evidence>
<sequence>MTHLLFFYLKSYLIFILLIIPKADGSDSCDGTFSSAGTSLEEINGKCIVATKASAGSSAVSACISIGIGSGGKKYPYVPLSIDSKAENDLVKDNMAMNNIDTAYNGLALSGSWQWINGDTSSYSNWAKPPVTQPPTPGTTTVPFRSTLPPSQQRRSTAVVIGIDASLFSTSSLTFAQLDFARSLSTYIAERGPAEFAIFAYGCTIQSPYIVQYPNFVRTFDDTDAMISNVNEMIIHDCVRSNPLDFKGMFRDQTVYYNRYSTSYRPFKSKFLSMIYFSSSTDSDNIKAASSLYPITNSTVITVNVGNSSIDISRLSIPVSKYGFRVNTTDDIMGLVPKIDSIIFGDGYVHSSIAGLAVNPEKQEQKEQNKYQSDYSARIRVDNFCITLFFLELCVFKEVHLPEPSVLATSYTDCAYMNATDGLWYSDGSCTATKRPILCQYVLPQPPTPNPTFDWQDPCYFETTNFTYFQVLQNSKCYRMSVSKKQFSEAENVCISDHPLFLHTPKLTSVESANEEAQLRTLITPLTSEGMFWFGLKRDPANSTNWYFINGDVYDASYSNWRDGYPRDADGCDCVAMVVNDNKWINTDCNKSLYSICAFRFNVTDKAF</sequence>
<evidence type="ECO:0000259" key="3">
    <source>
        <dbReference type="PROSITE" id="PS50041"/>
    </source>
</evidence>
<dbReference type="Pfam" id="PF00059">
    <property type="entry name" value="Lectin_C"/>
    <property type="match status" value="1"/>
</dbReference>
<comment type="caution">
    <text evidence="4">The sequence shown here is derived from an EMBL/GenBank/DDBJ whole genome shotgun (WGS) entry which is preliminary data.</text>
</comment>
<proteinExistence type="predicted"/>
<dbReference type="Proteomes" id="UP000230233">
    <property type="component" value="Chromosome V"/>
</dbReference>
<organism evidence="4 5">
    <name type="scientific">Caenorhabditis nigoni</name>
    <dbReference type="NCBI Taxonomy" id="1611254"/>
    <lineage>
        <taxon>Eukaryota</taxon>
        <taxon>Metazoa</taxon>
        <taxon>Ecdysozoa</taxon>
        <taxon>Nematoda</taxon>
        <taxon>Chromadorea</taxon>
        <taxon>Rhabditida</taxon>
        <taxon>Rhabditina</taxon>
        <taxon>Rhabditomorpha</taxon>
        <taxon>Rhabditoidea</taxon>
        <taxon>Rhabditidae</taxon>
        <taxon>Peloderinae</taxon>
        <taxon>Caenorhabditis</taxon>
    </lineage>
</organism>
<accession>A0A2G5T802</accession>
<feature type="signal peptide" evidence="2">
    <location>
        <begin position="1"/>
        <end position="25"/>
    </location>
</feature>
<reference evidence="5" key="1">
    <citation type="submission" date="2017-10" db="EMBL/GenBank/DDBJ databases">
        <title>Rapid genome shrinkage in a self-fertile nematode reveals novel sperm competition proteins.</title>
        <authorList>
            <person name="Yin D."/>
            <person name="Schwarz E.M."/>
            <person name="Thomas C.G."/>
            <person name="Felde R.L."/>
            <person name="Korf I.F."/>
            <person name="Cutter A.D."/>
            <person name="Schartner C.M."/>
            <person name="Ralston E.J."/>
            <person name="Meyer B.J."/>
            <person name="Haag E.S."/>
        </authorList>
    </citation>
    <scope>NUCLEOTIDE SEQUENCE [LARGE SCALE GENOMIC DNA]</scope>
    <source>
        <strain evidence="5">JU1422</strain>
    </source>
</reference>
<evidence type="ECO:0000313" key="4">
    <source>
        <dbReference type="EMBL" id="PIC23515.1"/>
    </source>
</evidence>
<dbReference type="PROSITE" id="PS50041">
    <property type="entry name" value="C_TYPE_LECTIN_2"/>
    <property type="match status" value="2"/>
</dbReference>
<feature type="domain" description="C-type lectin" evidence="3">
    <location>
        <begin position="473"/>
        <end position="598"/>
    </location>
</feature>
<dbReference type="EMBL" id="PDUG01000005">
    <property type="protein sequence ID" value="PIC23515.1"/>
    <property type="molecule type" value="Genomic_DNA"/>
</dbReference>
<dbReference type="InterPro" id="IPR018378">
    <property type="entry name" value="C-type_lectin_CS"/>
</dbReference>
<gene>
    <name evidence="4" type="primary">Cnig_chr_V.g17195</name>
    <name evidence="4" type="ORF">B9Z55_017195</name>
</gene>
<keyword evidence="1" id="KW-1015">Disulfide bond</keyword>
<evidence type="ECO:0000256" key="2">
    <source>
        <dbReference type="SAM" id="SignalP"/>
    </source>
</evidence>
<dbReference type="Gene3D" id="3.10.100.10">
    <property type="entry name" value="Mannose-Binding Protein A, subunit A"/>
    <property type="match status" value="2"/>
</dbReference>
<feature type="chain" id="PRO_5013801478" description="C-type lectin domain-containing protein" evidence="2">
    <location>
        <begin position="26"/>
        <end position="608"/>
    </location>
</feature>
<dbReference type="CDD" id="cd00037">
    <property type="entry name" value="CLECT"/>
    <property type="match status" value="1"/>
</dbReference>
<dbReference type="OrthoDB" id="5840890at2759"/>
<dbReference type="AlphaFoldDB" id="A0A2G5T802"/>
<name>A0A2G5T802_9PELO</name>
<dbReference type="PANTHER" id="PTHR22802">
    <property type="entry name" value="C-TYPE LECTIN SUPERFAMILY MEMBER"/>
    <property type="match status" value="1"/>
</dbReference>
<dbReference type="SMART" id="SM00034">
    <property type="entry name" value="CLECT"/>
    <property type="match status" value="1"/>
</dbReference>
<evidence type="ECO:0000313" key="5">
    <source>
        <dbReference type="Proteomes" id="UP000230233"/>
    </source>
</evidence>
<dbReference type="STRING" id="1611254.A0A2G5T802"/>
<dbReference type="SUPFAM" id="SSF56436">
    <property type="entry name" value="C-type lectin-like"/>
    <property type="match status" value="2"/>
</dbReference>
<dbReference type="PANTHER" id="PTHR22802:SF468">
    <property type="entry name" value="C-TYPE LECTIN DOMAIN-CONTAINING PROTEIN"/>
    <property type="match status" value="1"/>
</dbReference>
<feature type="domain" description="C-type lectin" evidence="3">
    <location>
        <begin position="43"/>
        <end position="134"/>
    </location>
</feature>
<protein>
    <recommendedName>
        <fullName evidence="3">C-type lectin domain-containing protein</fullName>
    </recommendedName>
</protein>
<dbReference type="InterPro" id="IPR016186">
    <property type="entry name" value="C-type_lectin-like/link_sf"/>
</dbReference>
<dbReference type="InterPro" id="IPR001304">
    <property type="entry name" value="C-type_lectin-like"/>
</dbReference>
<keyword evidence="2" id="KW-0732">Signal</keyword>